<accession>A0A4R7C8L9</accession>
<organism evidence="2 3">
    <name type="scientific">Enterovirga rhinocerotis</name>
    <dbReference type="NCBI Taxonomy" id="1339210"/>
    <lineage>
        <taxon>Bacteria</taxon>
        <taxon>Pseudomonadati</taxon>
        <taxon>Pseudomonadota</taxon>
        <taxon>Alphaproteobacteria</taxon>
        <taxon>Hyphomicrobiales</taxon>
        <taxon>Methylobacteriaceae</taxon>
        <taxon>Enterovirga</taxon>
    </lineage>
</organism>
<dbReference type="OrthoDB" id="58662at2"/>
<keyword evidence="3" id="KW-1185">Reference proteome</keyword>
<comment type="caution">
    <text evidence="2">The sequence shown here is derived from an EMBL/GenBank/DDBJ whole genome shotgun (WGS) entry which is preliminary data.</text>
</comment>
<keyword evidence="1" id="KW-0732">Signal</keyword>
<evidence type="ECO:0000256" key="1">
    <source>
        <dbReference type="SAM" id="SignalP"/>
    </source>
</evidence>
<dbReference type="EMBL" id="SNZR01000011">
    <property type="protein sequence ID" value="TDR94322.1"/>
    <property type="molecule type" value="Genomic_DNA"/>
</dbReference>
<reference evidence="2 3" key="1">
    <citation type="submission" date="2019-03" db="EMBL/GenBank/DDBJ databases">
        <title>Genomic Encyclopedia of Type Strains, Phase IV (KMG-IV): sequencing the most valuable type-strain genomes for metagenomic binning, comparative biology and taxonomic classification.</title>
        <authorList>
            <person name="Goeker M."/>
        </authorList>
    </citation>
    <scope>NUCLEOTIDE SEQUENCE [LARGE SCALE GENOMIC DNA]</scope>
    <source>
        <strain evidence="2 3">DSM 25903</strain>
    </source>
</reference>
<name>A0A4R7C8L9_9HYPH</name>
<dbReference type="AlphaFoldDB" id="A0A4R7C8L9"/>
<gene>
    <name evidence="2" type="ORF">EV668_1607</name>
</gene>
<evidence type="ECO:0000313" key="2">
    <source>
        <dbReference type="EMBL" id="TDR94322.1"/>
    </source>
</evidence>
<protein>
    <submittedName>
        <fullName evidence="2">Uncharacterized protein</fullName>
    </submittedName>
</protein>
<proteinExistence type="predicted"/>
<sequence length="358" mass="37216">MSRAVRIAAALVLTAAGLGAARAEPSVTVVPLGFEVEQFRGPSSRVGATAASIAAFEGDRAALKGPVVVVWGREGGAALTLDGASIKVVRARKGLGDLPALERGHNALPDSRVGGVGALSAQFEVPLRDYAHEALGSAVHAGVLAVTERKPSPPTSEPKPVGRDVVRIPAGEGAVFEDREPHLVTLGGQPAILAVRSYQGKGSALALVAKREGAWRLVAETPADGEPYRWLNPVAGGAARDVALVRRPHLDGLLQLWRLEGDTLVLRAEKAGYSNHVYGGPAQDLAAWIPGPDGKPRLVVPTLDRAALAILAVEPELKEVARIPLPAKAKSGLAVLGEGRDLHVVVGLEDGRVADIRP</sequence>
<evidence type="ECO:0000313" key="3">
    <source>
        <dbReference type="Proteomes" id="UP000295122"/>
    </source>
</evidence>
<feature type="signal peptide" evidence="1">
    <location>
        <begin position="1"/>
        <end position="23"/>
    </location>
</feature>
<dbReference type="RefSeq" id="WP_133769228.1">
    <property type="nucleotide sequence ID" value="NZ_SNZR01000011.1"/>
</dbReference>
<feature type="chain" id="PRO_5020799886" evidence="1">
    <location>
        <begin position="24"/>
        <end position="358"/>
    </location>
</feature>
<dbReference type="Proteomes" id="UP000295122">
    <property type="component" value="Unassembled WGS sequence"/>
</dbReference>